<accession>A0AAV6QWG4</accession>
<evidence type="ECO:0000256" key="5">
    <source>
        <dbReference type="SAM" id="Coils"/>
    </source>
</evidence>
<dbReference type="EMBL" id="JAGKHQ010000015">
    <property type="protein sequence ID" value="KAG7497407.1"/>
    <property type="molecule type" value="Genomic_DNA"/>
</dbReference>
<dbReference type="PANTHER" id="PTHR24103">
    <property type="entry name" value="E3 UBIQUITIN-PROTEIN LIGASE TRIM"/>
    <property type="match status" value="1"/>
</dbReference>
<dbReference type="Pfam" id="PF13765">
    <property type="entry name" value="PRY"/>
    <property type="match status" value="1"/>
</dbReference>
<dbReference type="Pfam" id="PF00622">
    <property type="entry name" value="SPRY"/>
    <property type="match status" value="1"/>
</dbReference>
<protein>
    <submittedName>
        <fullName evidence="9">Tripartite motif-containing protein 35-like</fullName>
    </submittedName>
</protein>
<evidence type="ECO:0000313" key="9">
    <source>
        <dbReference type="EMBL" id="KAG7497407.1"/>
    </source>
</evidence>
<keyword evidence="5" id="KW-0175">Coiled coil</keyword>
<dbReference type="Pfam" id="PF00643">
    <property type="entry name" value="zf-B_box"/>
    <property type="match status" value="1"/>
</dbReference>
<organism evidence="9 10">
    <name type="scientific">Solea senegalensis</name>
    <name type="common">Senegalese sole</name>
    <dbReference type="NCBI Taxonomy" id="28829"/>
    <lineage>
        <taxon>Eukaryota</taxon>
        <taxon>Metazoa</taxon>
        <taxon>Chordata</taxon>
        <taxon>Craniata</taxon>
        <taxon>Vertebrata</taxon>
        <taxon>Euteleostomi</taxon>
        <taxon>Actinopterygii</taxon>
        <taxon>Neopterygii</taxon>
        <taxon>Teleostei</taxon>
        <taxon>Neoteleostei</taxon>
        <taxon>Acanthomorphata</taxon>
        <taxon>Carangaria</taxon>
        <taxon>Pleuronectiformes</taxon>
        <taxon>Pleuronectoidei</taxon>
        <taxon>Soleidae</taxon>
        <taxon>Solea</taxon>
    </lineage>
</organism>
<dbReference type="InterPro" id="IPR017907">
    <property type="entry name" value="Znf_RING_CS"/>
</dbReference>
<dbReference type="InterPro" id="IPR000315">
    <property type="entry name" value="Znf_B-box"/>
</dbReference>
<evidence type="ECO:0000259" key="7">
    <source>
        <dbReference type="PROSITE" id="PS50119"/>
    </source>
</evidence>
<comment type="caution">
    <text evidence="9">The sequence shown here is derived from an EMBL/GenBank/DDBJ whole genome shotgun (WGS) entry which is preliminary data.</text>
</comment>
<dbReference type="SMART" id="SM00184">
    <property type="entry name" value="RING"/>
    <property type="match status" value="1"/>
</dbReference>
<keyword evidence="10" id="KW-1185">Reference proteome</keyword>
<dbReference type="FunFam" id="2.60.120.920:FF:000004">
    <property type="entry name" value="Butyrophilin subfamily 1 member A1"/>
    <property type="match status" value="1"/>
</dbReference>
<dbReference type="InterPro" id="IPR001870">
    <property type="entry name" value="B30.2/SPRY"/>
</dbReference>
<evidence type="ECO:0000256" key="3">
    <source>
        <dbReference type="ARBA" id="ARBA00022833"/>
    </source>
</evidence>
<dbReference type="SMART" id="SM00589">
    <property type="entry name" value="PRY"/>
    <property type="match status" value="1"/>
</dbReference>
<reference evidence="9 10" key="1">
    <citation type="journal article" date="2021" name="Sci. Rep.">
        <title>Chromosome anchoring in Senegalese sole (Solea senegalensis) reveals sex-associated markers and genome rearrangements in flatfish.</title>
        <authorList>
            <person name="Guerrero-Cozar I."/>
            <person name="Gomez-Garrido J."/>
            <person name="Berbel C."/>
            <person name="Martinez-Blanch J.F."/>
            <person name="Alioto T."/>
            <person name="Claros M.G."/>
            <person name="Gagnaire P.A."/>
            <person name="Manchado M."/>
        </authorList>
    </citation>
    <scope>NUCLEOTIDE SEQUENCE [LARGE SCALE GENOMIC DNA]</scope>
    <source>
        <strain evidence="9">Sse05_10M</strain>
    </source>
</reference>
<dbReference type="PROSITE" id="PS00518">
    <property type="entry name" value="ZF_RING_1"/>
    <property type="match status" value="1"/>
</dbReference>
<evidence type="ECO:0000256" key="1">
    <source>
        <dbReference type="ARBA" id="ARBA00022723"/>
    </source>
</evidence>
<feature type="domain" description="B30.2/SPRY" evidence="8">
    <location>
        <begin position="390"/>
        <end position="582"/>
    </location>
</feature>
<dbReference type="PROSITE" id="PS50188">
    <property type="entry name" value="B302_SPRY"/>
    <property type="match status" value="1"/>
</dbReference>
<dbReference type="GO" id="GO:0008270">
    <property type="term" value="F:zinc ion binding"/>
    <property type="evidence" value="ECO:0007669"/>
    <property type="project" value="UniProtKB-KW"/>
</dbReference>
<dbReference type="InterPro" id="IPR001841">
    <property type="entry name" value="Znf_RING"/>
</dbReference>
<keyword evidence="3" id="KW-0862">Zinc</keyword>
<proteinExistence type="predicted"/>
<dbReference type="SMART" id="SM00449">
    <property type="entry name" value="SPRY"/>
    <property type="match status" value="1"/>
</dbReference>
<evidence type="ECO:0000256" key="2">
    <source>
        <dbReference type="ARBA" id="ARBA00022771"/>
    </source>
</evidence>
<dbReference type="CDD" id="cd12893">
    <property type="entry name" value="SPRY_PRY_TRIM35"/>
    <property type="match status" value="1"/>
</dbReference>
<dbReference type="PROSITE" id="PS50089">
    <property type="entry name" value="ZF_RING_2"/>
    <property type="match status" value="1"/>
</dbReference>
<dbReference type="Proteomes" id="UP000693946">
    <property type="component" value="Linkage Group LG3"/>
</dbReference>
<dbReference type="InterPro" id="IPR006574">
    <property type="entry name" value="PRY"/>
</dbReference>
<sequence length="588" mass="66813">MASPSRLLGCLRLSSVVTVVGLGRRMLSVQNQEVGRVLTAVVSVVSVLIRRLEIDAHAKTPTPLLSFSPFSPDETLDDSSKPETGSAHSQARLLSQDICCQAESHSVSMAGRLAVDLYCSICCEIFKDPVVLKCSHSFCKSCLQQYWCRRGVNRDCPLCRKQSVDEPVPSLTLRNLCESYALHESEEQEEEDLSEPLSELDQATEMCLLHGERLKLYCLVDKEPICVVCHTSKKHKWHDCCPVSEAVADVKEKMASAVSLLQEKRNTFDKMRKSYEDNMAHIQFQARFVERRTREEFERLRVFLQAEEEVRMEALRTEEEQKCAEMRQKLEEMERKMASVSTSIKALEEEMELKNIPLLCRCQDTPTRTESEGEDFTMDPVSLISVAEHVGSMAFNVWKKMRTIIKYTPVILDPNTAAPWLVLSDDLTSVCDSDQKQQLPDNPERFNPDTAVLGHVGFTSGKYAWDVNVGENTAWVVGVAKESVKRKEKVSSVLMNGFLCMYFYHQMYFAGTSPLTRLAMKSNPQKIRVLLDCDKGRVSFYNPHDNAHIYTFKHAITEKVFPYFWVGCQKFPLAVDPQEVSVMAVEYC</sequence>
<dbReference type="InterPro" id="IPR003877">
    <property type="entry name" value="SPRY_dom"/>
</dbReference>
<keyword evidence="1" id="KW-0479">Metal-binding</keyword>
<dbReference type="InterPro" id="IPR050143">
    <property type="entry name" value="TRIM/RBCC"/>
</dbReference>
<evidence type="ECO:0000313" key="10">
    <source>
        <dbReference type="Proteomes" id="UP000693946"/>
    </source>
</evidence>
<feature type="coiled-coil region" evidence="5">
    <location>
        <begin position="316"/>
        <end position="350"/>
    </location>
</feature>
<evidence type="ECO:0000256" key="4">
    <source>
        <dbReference type="PROSITE-ProRule" id="PRU00024"/>
    </source>
</evidence>
<dbReference type="Pfam" id="PF13445">
    <property type="entry name" value="zf-RING_UBOX"/>
    <property type="match status" value="1"/>
</dbReference>
<evidence type="ECO:0000259" key="8">
    <source>
        <dbReference type="PROSITE" id="PS50188"/>
    </source>
</evidence>
<dbReference type="AlphaFoldDB" id="A0AAV6QWG4"/>
<evidence type="ECO:0000259" key="6">
    <source>
        <dbReference type="PROSITE" id="PS50089"/>
    </source>
</evidence>
<feature type="domain" description="B box-type" evidence="7">
    <location>
        <begin position="202"/>
        <end position="243"/>
    </location>
</feature>
<feature type="domain" description="RING-type" evidence="6">
    <location>
        <begin position="119"/>
        <end position="160"/>
    </location>
</feature>
<name>A0AAV6QWG4_SOLSE</name>
<keyword evidence="2 4" id="KW-0863">Zinc-finger</keyword>
<dbReference type="PROSITE" id="PS50119">
    <property type="entry name" value="ZF_BBOX"/>
    <property type="match status" value="1"/>
</dbReference>
<dbReference type="InterPro" id="IPR027370">
    <property type="entry name" value="Znf-RING_euk"/>
</dbReference>
<gene>
    <name evidence="9" type="ORF">JOB18_037007</name>
</gene>